<accession>A0A223KLC7</accession>
<dbReference type="InterPro" id="IPR037923">
    <property type="entry name" value="HTH-like"/>
</dbReference>
<dbReference type="SUPFAM" id="SSF51215">
    <property type="entry name" value="Regulatory protein AraC"/>
    <property type="match status" value="1"/>
</dbReference>
<evidence type="ECO:0000256" key="2">
    <source>
        <dbReference type="ARBA" id="ARBA00023125"/>
    </source>
</evidence>
<feature type="domain" description="HTH araC/xylS-type" evidence="4">
    <location>
        <begin position="158"/>
        <end position="256"/>
    </location>
</feature>
<dbReference type="Proteomes" id="UP000215224">
    <property type="component" value="Chromosome"/>
</dbReference>
<dbReference type="GO" id="GO:0043565">
    <property type="term" value="F:sequence-specific DNA binding"/>
    <property type="evidence" value="ECO:0007669"/>
    <property type="project" value="InterPro"/>
</dbReference>
<reference evidence="5 6" key="1">
    <citation type="submission" date="2016-12" db="EMBL/GenBank/DDBJ databases">
        <title>The whole genome sequencing and assembly of Bacillus cohnii DSM 6307T strain.</title>
        <authorList>
            <person name="Lee Y.-J."/>
            <person name="Yi H."/>
            <person name="Bahn Y.-S."/>
            <person name="Kim J.F."/>
            <person name="Lee D.-W."/>
        </authorList>
    </citation>
    <scope>NUCLEOTIDE SEQUENCE [LARGE SCALE GENOMIC DNA]</scope>
    <source>
        <strain evidence="5 6">DSM 6307</strain>
    </source>
</reference>
<dbReference type="SUPFAM" id="SSF46689">
    <property type="entry name" value="Homeodomain-like"/>
    <property type="match status" value="2"/>
</dbReference>
<dbReference type="InterPro" id="IPR020449">
    <property type="entry name" value="Tscrpt_reg_AraC-type_HTH"/>
</dbReference>
<organism evidence="5 6">
    <name type="scientific">Sutcliffiella cohnii</name>
    <dbReference type="NCBI Taxonomy" id="33932"/>
    <lineage>
        <taxon>Bacteria</taxon>
        <taxon>Bacillati</taxon>
        <taxon>Bacillota</taxon>
        <taxon>Bacilli</taxon>
        <taxon>Bacillales</taxon>
        <taxon>Bacillaceae</taxon>
        <taxon>Sutcliffiella</taxon>
    </lineage>
</organism>
<proteinExistence type="predicted"/>
<dbReference type="EMBL" id="CP018866">
    <property type="protein sequence ID" value="AST90168.1"/>
    <property type="molecule type" value="Genomic_DNA"/>
</dbReference>
<dbReference type="RefSeq" id="WP_066415024.1">
    <property type="nucleotide sequence ID" value="NZ_CP018866.1"/>
</dbReference>
<keyword evidence="1" id="KW-0805">Transcription regulation</keyword>
<evidence type="ECO:0000256" key="1">
    <source>
        <dbReference type="ARBA" id="ARBA00023015"/>
    </source>
</evidence>
<dbReference type="Gene3D" id="1.10.10.60">
    <property type="entry name" value="Homeodomain-like"/>
    <property type="match status" value="2"/>
</dbReference>
<dbReference type="Pfam" id="PF12833">
    <property type="entry name" value="HTH_18"/>
    <property type="match status" value="1"/>
</dbReference>
<dbReference type="PROSITE" id="PS01124">
    <property type="entry name" value="HTH_ARAC_FAMILY_2"/>
    <property type="match status" value="1"/>
</dbReference>
<dbReference type="InterPro" id="IPR018062">
    <property type="entry name" value="HTH_AraC-typ_CS"/>
</dbReference>
<sequence length="256" mass="29612">MNTYIRFCGYSYHTKGYHSQDTEQLTGYLFRLQTEGTGVITLNNEKIAIKKGDLLLAKPGDLYELNIEENEKSGDYHLSVSGAWVDEWWNRSEKPAISTIDLDERLLALWRHLTIEKRRPLSEENQELSSYLMQALCLTLERAVNETKQSKNRPYAVTRMLRYIEEHATVGLKVEDVAKHAGLSVSRAVHLFKQIVGKTMIEYAQEIRLSAAIDQMKYTTMTLENIAENCGFTSYTYFHRVFKKKYGMSPGEYRSK</sequence>
<evidence type="ECO:0000259" key="4">
    <source>
        <dbReference type="PROSITE" id="PS01124"/>
    </source>
</evidence>
<dbReference type="STRING" id="1314751.GCA_001591425_01842"/>
<keyword evidence="6" id="KW-1185">Reference proteome</keyword>
<dbReference type="SMART" id="SM00342">
    <property type="entry name" value="HTH_ARAC"/>
    <property type="match status" value="1"/>
</dbReference>
<dbReference type="KEGG" id="bcoh:BC6307_02165"/>
<dbReference type="InterPro" id="IPR018060">
    <property type="entry name" value="HTH_AraC"/>
</dbReference>
<dbReference type="InterPro" id="IPR009057">
    <property type="entry name" value="Homeodomain-like_sf"/>
</dbReference>
<dbReference type="InterPro" id="IPR003313">
    <property type="entry name" value="AraC-bd"/>
</dbReference>
<evidence type="ECO:0000313" key="6">
    <source>
        <dbReference type="Proteomes" id="UP000215224"/>
    </source>
</evidence>
<dbReference type="PRINTS" id="PR00032">
    <property type="entry name" value="HTHARAC"/>
</dbReference>
<keyword evidence="3" id="KW-0804">Transcription</keyword>
<name>A0A223KLC7_9BACI</name>
<protein>
    <submittedName>
        <fullName evidence="5">AraC family transcriptional regulator</fullName>
    </submittedName>
</protein>
<dbReference type="PANTHER" id="PTHR43280">
    <property type="entry name" value="ARAC-FAMILY TRANSCRIPTIONAL REGULATOR"/>
    <property type="match status" value="1"/>
</dbReference>
<gene>
    <name evidence="5" type="ORF">BC6307_02165</name>
</gene>
<dbReference type="PROSITE" id="PS00041">
    <property type="entry name" value="HTH_ARAC_FAMILY_1"/>
    <property type="match status" value="1"/>
</dbReference>
<keyword evidence="2" id="KW-0238">DNA-binding</keyword>
<dbReference type="Pfam" id="PF02311">
    <property type="entry name" value="AraC_binding"/>
    <property type="match status" value="1"/>
</dbReference>
<evidence type="ECO:0000256" key="3">
    <source>
        <dbReference type="ARBA" id="ARBA00023163"/>
    </source>
</evidence>
<evidence type="ECO:0000313" key="5">
    <source>
        <dbReference type="EMBL" id="AST90168.1"/>
    </source>
</evidence>
<dbReference type="PANTHER" id="PTHR43280:SF2">
    <property type="entry name" value="HTH-TYPE TRANSCRIPTIONAL REGULATOR EXSA"/>
    <property type="match status" value="1"/>
</dbReference>
<dbReference type="GO" id="GO:0003700">
    <property type="term" value="F:DNA-binding transcription factor activity"/>
    <property type="evidence" value="ECO:0007669"/>
    <property type="project" value="InterPro"/>
</dbReference>
<dbReference type="AlphaFoldDB" id="A0A223KLC7"/>